<name>A0A6A2YY67_HIBSY</name>
<evidence type="ECO:0000256" key="3">
    <source>
        <dbReference type="ARBA" id="ARBA00022806"/>
    </source>
</evidence>
<evidence type="ECO:0000313" key="7">
    <source>
        <dbReference type="EMBL" id="KAE8684478.1"/>
    </source>
</evidence>
<feature type="compositionally biased region" description="Acidic residues" evidence="6">
    <location>
        <begin position="87"/>
        <end position="103"/>
    </location>
</feature>
<gene>
    <name evidence="7" type="ORF">F3Y22_tig00111129pilonHSYRG00117</name>
</gene>
<keyword evidence="4" id="KW-0067">ATP-binding</keyword>
<evidence type="ECO:0000256" key="5">
    <source>
        <dbReference type="ARBA" id="ARBA00023242"/>
    </source>
</evidence>
<dbReference type="GO" id="GO:0080188">
    <property type="term" value="P:gene silencing by siRNA-directed DNA methylation"/>
    <property type="evidence" value="ECO:0007669"/>
    <property type="project" value="InterPro"/>
</dbReference>
<evidence type="ECO:0000256" key="2">
    <source>
        <dbReference type="ARBA" id="ARBA00022741"/>
    </source>
</evidence>
<keyword evidence="5" id="KW-0539">Nucleus</keyword>
<keyword evidence="3" id="KW-0378">Hydrolase</keyword>
<evidence type="ECO:0000313" key="8">
    <source>
        <dbReference type="Proteomes" id="UP000436088"/>
    </source>
</evidence>
<protein>
    <submittedName>
        <fullName evidence="7">Uncharacterized protein</fullName>
    </submittedName>
</protein>
<organism evidence="7 8">
    <name type="scientific">Hibiscus syriacus</name>
    <name type="common">Rose of Sharon</name>
    <dbReference type="NCBI Taxonomy" id="106335"/>
    <lineage>
        <taxon>Eukaryota</taxon>
        <taxon>Viridiplantae</taxon>
        <taxon>Streptophyta</taxon>
        <taxon>Embryophyta</taxon>
        <taxon>Tracheophyta</taxon>
        <taxon>Spermatophyta</taxon>
        <taxon>Magnoliopsida</taxon>
        <taxon>eudicotyledons</taxon>
        <taxon>Gunneridae</taxon>
        <taxon>Pentapetalae</taxon>
        <taxon>rosids</taxon>
        <taxon>malvids</taxon>
        <taxon>Malvales</taxon>
        <taxon>Malvaceae</taxon>
        <taxon>Malvoideae</taxon>
        <taxon>Hibiscus</taxon>
    </lineage>
</organism>
<dbReference type="PANTHER" id="PTHR45821">
    <property type="entry name" value="SNF2 DOMAIN-CONTAINING PROTEIN CLASSY 2-RELATED"/>
    <property type="match status" value="1"/>
</dbReference>
<dbReference type="PANTHER" id="PTHR45821:SF5">
    <property type="entry name" value="SNF2 DOMAIN-CONTAINING PROTEIN CLASSY 4"/>
    <property type="match status" value="1"/>
</dbReference>
<keyword evidence="2" id="KW-0547">Nucleotide-binding</keyword>
<keyword evidence="8" id="KW-1185">Reference proteome</keyword>
<dbReference type="Proteomes" id="UP000436088">
    <property type="component" value="Unassembled WGS sequence"/>
</dbReference>
<dbReference type="EMBL" id="VEPZ02001239">
    <property type="protein sequence ID" value="KAE8684478.1"/>
    <property type="molecule type" value="Genomic_DNA"/>
</dbReference>
<accession>A0A6A2YY67</accession>
<proteinExistence type="predicted"/>
<feature type="compositionally biased region" description="Polar residues" evidence="6">
    <location>
        <begin position="40"/>
        <end position="51"/>
    </location>
</feature>
<evidence type="ECO:0000256" key="1">
    <source>
        <dbReference type="ARBA" id="ARBA00004123"/>
    </source>
</evidence>
<sequence>MSSKSIPVASITRSKWRKALSSCGDSKRRKTLAENDGSLAKTNMSTPQPSLNVDVDDDNDEEEYNEDDDSVGVSDDDLSNTSGEDNSNPDDLDYYEEQEEDLEEDHRPSSSSEDDTETSFSETSSRFTVKRKAAETELIVERTKECKKNLSGSIGLDGSATMSESKKFDILSSEMHFSMVSEFGSTSTLPSMNNPISMSSRGSPSRVRRRSWNEMQILLFPAAGYQRYATTFYPCGKYERQFSGIMDSSIFDGLQCEDSNRDIPSIDHSAHIEGIVWGIIPDLKRKLYPHQHEDRPLVRRMVKLMSWKSDGGILGISYNLFVQLAGKDIEEKQKCPTVDKHVSNVTEDGSRIEQNRN</sequence>
<evidence type="ECO:0000256" key="4">
    <source>
        <dbReference type="ARBA" id="ARBA00022840"/>
    </source>
</evidence>
<dbReference type="GO" id="GO:0005524">
    <property type="term" value="F:ATP binding"/>
    <property type="evidence" value="ECO:0007669"/>
    <property type="project" value="UniProtKB-KW"/>
</dbReference>
<dbReference type="AlphaFoldDB" id="A0A6A2YY67"/>
<keyword evidence="3" id="KW-0347">Helicase</keyword>
<dbReference type="GO" id="GO:0004386">
    <property type="term" value="F:helicase activity"/>
    <property type="evidence" value="ECO:0007669"/>
    <property type="project" value="UniProtKB-KW"/>
</dbReference>
<dbReference type="InterPro" id="IPR044567">
    <property type="entry name" value="CLSY/DRD1"/>
</dbReference>
<reference evidence="7" key="1">
    <citation type="submission" date="2019-09" db="EMBL/GenBank/DDBJ databases">
        <title>Draft genome information of white flower Hibiscus syriacus.</title>
        <authorList>
            <person name="Kim Y.-M."/>
        </authorList>
    </citation>
    <scope>NUCLEOTIDE SEQUENCE [LARGE SCALE GENOMIC DNA]</scope>
    <source>
        <strain evidence="7">YM2019G1</strain>
    </source>
</reference>
<feature type="region of interest" description="Disordered" evidence="6">
    <location>
        <begin position="1"/>
        <end position="128"/>
    </location>
</feature>
<comment type="subcellular location">
    <subcellularLocation>
        <location evidence="1">Nucleus</location>
    </subcellularLocation>
</comment>
<evidence type="ECO:0000256" key="6">
    <source>
        <dbReference type="SAM" id="MobiDB-lite"/>
    </source>
</evidence>
<feature type="compositionally biased region" description="Acidic residues" evidence="6">
    <location>
        <begin position="54"/>
        <end position="78"/>
    </location>
</feature>
<dbReference type="GO" id="GO:0005634">
    <property type="term" value="C:nucleus"/>
    <property type="evidence" value="ECO:0007669"/>
    <property type="project" value="UniProtKB-SubCell"/>
</dbReference>
<comment type="caution">
    <text evidence="7">The sequence shown here is derived from an EMBL/GenBank/DDBJ whole genome shotgun (WGS) entry which is preliminary data.</text>
</comment>